<dbReference type="Proteomes" id="UP000507245">
    <property type="component" value="Unassembled WGS sequence"/>
</dbReference>
<dbReference type="AlphaFoldDB" id="A0A6J5Y735"/>
<evidence type="ECO:0000313" key="3">
    <source>
        <dbReference type="Proteomes" id="UP000507245"/>
    </source>
</evidence>
<organism evidence="2 3">
    <name type="scientific">Prunus armeniaca</name>
    <name type="common">Apricot</name>
    <name type="synonym">Armeniaca vulgaris</name>
    <dbReference type="NCBI Taxonomy" id="36596"/>
    <lineage>
        <taxon>Eukaryota</taxon>
        <taxon>Viridiplantae</taxon>
        <taxon>Streptophyta</taxon>
        <taxon>Embryophyta</taxon>
        <taxon>Tracheophyta</taxon>
        <taxon>Spermatophyta</taxon>
        <taxon>Magnoliopsida</taxon>
        <taxon>eudicotyledons</taxon>
        <taxon>Gunneridae</taxon>
        <taxon>Pentapetalae</taxon>
        <taxon>rosids</taxon>
        <taxon>fabids</taxon>
        <taxon>Rosales</taxon>
        <taxon>Rosaceae</taxon>
        <taxon>Amygdaloideae</taxon>
        <taxon>Amygdaleae</taxon>
        <taxon>Prunus</taxon>
    </lineage>
</organism>
<reference evidence="3" key="1">
    <citation type="journal article" date="2020" name="Genome Biol.">
        <title>Gamete binning: chromosome-level and haplotype-resolved genome assembly enabled by high-throughput single-cell sequencing of gamete genomes.</title>
        <authorList>
            <person name="Campoy J.A."/>
            <person name="Sun H."/>
            <person name="Goel M."/>
            <person name="Jiao W.-B."/>
            <person name="Folz-Donahue K."/>
            <person name="Wang N."/>
            <person name="Rubio M."/>
            <person name="Liu C."/>
            <person name="Kukat C."/>
            <person name="Ruiz D."/>
            <person name="Huettel B."/>
            <person name="Schneeberger K."/>
        </authorList>
    </citation>
    <scope>NUCLEOTIDE SEQUENCE [LARGE SCALE GENOMIC DNA]</scope>
    <source>
        <strain evidence="3">cv. Rojo Pasion</strain>
    </source>
</reference>
<evidence type="ECO:0000313" key="2">
    <source>
        <dbReference type="EMBL" id="CAB4319805.1"/>
    </source>
</evidence>
<proteinExistence type="predicted"/>
<sequence>MLKGTRKQICPNAQLQGPRISASAPKLSRSLAPKFVKMIQRPRVPSSTKVLKAPSNLCRAEMLPAPSGSG</sequence>
<protein>
    <submittedName>
        <fullName evidence="2">Uncharacterized protein</fullName>
    </submittedName>
</protein>
<evidence type="ECO:0000256" key="1">
    <source>
        <dbReference type="SAM" id="MobiDB-lite"/>
    </source>
</evidence>
<keyword evidence="3" id="KW-1185">Reference proteome</keyword>
<gene>
    <name evidence="2" type="ORF">ORAREDHAP_LOCUS47476</name>
</gene>
<accession>A0A6J5Y735</accession>
<feature type="region of interest" description="Disordered" evidence="1">
    <location>
        <begin position="1"/>
        <end position="24"/>
    </location>
</feature>
<name>A0A6J5Y735_PRUAR</name>
<dbReference type="EMBL" id="CAEKKB010000008">
    <property type="protein sequence ID" value="CAB4319805.1"/>
    <property type="molecule type" value="Genomic_DNA"/>
</dbReference>